<gene>
    <name evidence="3" type="ORF">B0A49_00207</name>
</gene>
<evidence type="ECO:0000259" key="2">
    <source>
        <dbReference type="Pfam" id="PF25484"/>
    </source>
</evidence>
<dbReference type="Pfam" id="PF25484">
    <property type="entry name" value="DUF7907"/>
    <property type="match status" value="1"/>
</dbReference>
<comment type="caution">
    <text evidence="3">The sequence shown here is derived from an EMBL/GenBank/DDBJ whole genome shotgun (WGS) entry which is preliminary data.</text>
</comment>
<keyword evidence="4" id="KW-1185">Reference proteome</keyword>
<keyword evidence="1" id="KW-0732">Signal</keyword>
<name>A0A4V5NIH4_9PEZI</name>
<proteinExistence type="predicted"/>
<dbReference type="OrthoDB" id="3518533at2759"/>
<accession>A0A4V5NIH4</accession>
<feature type="chain" id="PRO_5020429050" description="DUF7907 domain-containing protein" evidence="1">
    <location>
        <begin position="23"/>
        <end position="188"/>
    </location>
</feature>
<dbReference type="InterPro" id="IPR057229">
    <property type="entry name" value="DUF7907"/>
</dbReference>
<organism evidence="3 4">
    <name type="scientific">Cryomyces minteri</name>
    <dbReference type="NCBI Taxonomy" id="331657"/>
    <lineage>
        <taxon>Eukaryota</taxon>
        <taxon>Fungi</taxon>
        <taxon>Dikarya</taxon>
        <taxon>Ascomycota</taxon>
        <taxon>Pezizomycotina</taxon>
        <taxon>Dothideomycetes</taxon>
        <taxon>Dothideomycetes incertae sedis</taxon>
        <taxon>Cryomyces</taxon>
    </lineage>
</organism>
<dbReference type="Proteomes" id="UP000308768">
    <property type="component" value="Unassembled WGS sequence"/>
</dbReference>
<protein>
    <recommendedName>
        <fullName evidence="2">DUF7907 domain-containing protein</fullName>
    </recommendedName>
</protein>
<evidence type="ECO:0000313" key="3">
    <source>
        <dbReference type="EMBL" id="TKA82149.1"/>
    </source>
</evidence>
<dbReference type="EMBL" id="NAJN01000006">
    <property type="protein sequence ID" value="TKA82149.1"/>
    <property type="molecule type" value="Genomic_DNA"/>
</dbReference>
<feature type="signal peptide" evidence="1">
    <location>
        <begin position="1"/>
        <end position="22"/>
    </location>
</feature>
<dbReference type="STRING" id="331657.A0A4V5NIH4"/>
<reference evidence="3 4" key="1">
    <citation type="submission" date="2017-03" db="EMBL/GenBank/DDBJ databases">
        <title>Genomes of endolithic fungi from Antarctica.</title>
        <authorList>
            <person name="Coleine C."/>
            <person name="Masonjones S."/>
            <person name="Stajich J.E."/>
        </authorList>
    </citation>
    <scope>NUCLEOTIDE SEQUENCE [LARGE SCALE GENOMIC DNA]</scope>
    <source>
        <strain evidence="3 4">CCFEE 5187</strain>
    </source>
</reference>
<feature type="domain" description="DUF7907" evidence="2">
    <location>
        <begin position="44"/>
        <end position="168"/>
    </location>
</feature>
<evidence type="ECO:0000256" key="1">
    <source>
        <dbReference type="SAM" id="SignalP"/>
    </source>
</evidence>
<sequence>MMFLSTADAAVLLAVLPSLSLALPQATSTAAVSTPTLTPLNITRSYYLKTQLSPRDQGRSRVHLDHLYLYSYHTGAGLNDVALNASKTHASKGFLNVTATVQFNHTTNATETVPITYQEFDLGNTWPYGMALGYAATYAAWEPVTVNASRGSGGFFVNATGLQVDEQSTGVRLVARGAAALLDAEVLP</sequence>
<evidence type="ECO:0000313" key="4">
    <source>
        <dbReference type="Proteomes" id="UP000308768"/>
    </source>
</evidence>
<dbReference type="AlphaFoldDB" id="A0A4V5NIH4"/>